<gene>
    <name evidence="2" type="ORF">AYO21_10734</name>
</gene>
<proteinExistence type="predicted"/>
<feature type="compositionally biased region" description="Polar residues" evidence="1">
    <location>
        <begin position="104"/>
        <end position="132"/>
    </location>
</feature>
<feature type="region of interest" description="Disordered" evidence="1">
    <location>
        <begin position="50"/>
        <end position="150"/>
    </location>
</feature>
<evidence type="ECO:0000313" key="3">
    <source>
        <dbReference type="Proteomes" id="UP000077002"/>
    </source>
</evidence>
<dbReference type="PANTHER" id="PTHR42095:SF1">
    <property type="entry name" value="YALI0C12166P"/>
    <property type="match status" value="1"/>
</dbReference>
<dbReference type="AlphaFoldDB" id="A0A177EVZ4"/>
<organism evidence="2 3">
    <name type="scientific">Fonsecaea monophora</name>
    <dbReference type="NCBI Taxonomy" id="254056"/>
    <lineage>
        <taxon>Eukaryota</taxon>
        <taxon>Fungi</taxon>
        <taxon>Dikarya</taxon>
        <taxon>Ascomycota</taxon>
        <taxon>Pezizomycotina</taxon>
        <taxon>Eurotiomycetes</taxon>
        <taxon>Chaetothyriomycetidae</taxon>
        <taxon>Chaetothyriales</taxon>
        <taxon>Herpotrichiellaceae</taxon>
        <taxon>Fonsecaea</taxon>
    </lineage>
</organism>
<protein>
    <submittedName>
        <fullName evidence="2">Uncharacterized protein</fullName>
    </submittedName>
</protein>
<feature type="compositionally biased region" description="Polar residues" evidence="1">
    <location>
        <begin position="69"/>
        <end position="94"/>
    </location>
</feature>
<dbReference type="PANTHER" id="PTHR42095">
    <property type="entry name" value="YALI0C12166P"/>
    <property type="match status" value="1"/>
</dbReference>
<accession>A0A177EVZ4</accession>
<feature type="compositionally biased region" description="Low complexity" evidence="1">
    <location>
        <begin position="50"/>
        <end position="62"/>
    </location>
</feature>
<evidence type="ECO:0000256" key="1">
    <source>
        <dbReference type="SAM" id="MobiDB-lite"/>
    </source>
</evidence>
<keyword evidence="3" id="KW-1185">Reference proteome</keyword>
<dbReference type="RefSeq" id="XP_022507071.1">
    <property type="nucleotide sequence ID" value="XM_022660643.1"/>
</dbReference>
<comment type="caution">
    <text evidence="2">The sequence shown here is derived from an EMBL/GenBank/DDBJ whole genome shotgun (WGS) entry which is preliminary data.</text>
</comment>
<name>A0A177EVZ4_9EURO</name>
<reference evidence="2 3" key="1">
    <citation type="submission" date="2016-03" db="EMBL/GenBank/DDBJ databases">
        <title>Draft genome sequence of the Fonsecaea monophora CBS 269.37.</title>
        <authorList>
            <person name="Bombassaro A."/>
            <person name="Vinicius W.A."/>
            <person name="De Hoog S."/>
            <person name="Sun J."/>
            <person name="Souza E.M."/>
            <person name="Raittz R.T."/>
            <person name="Costa F."/>
            <person name="Leao A.C."/>
            <person name="Tadra-Sfeir M.Z."/>
            <person name="Baura V."/>
            <person name="Balsanelli E."/>
            <person name="Pedrosa F.O."/>
            <person name="Moreno L.F."/>
            <person name="Steffens M.B."/>
            <person name="Xi L."/>
            <person name="Bocca A.L."/>
            <person name="Felipe M.S."/>
            <person name="Teixeira M."/>
            <person name="Telles Filho F.Q."/>
            <person name="Azevedo C.M."/>
            <person name="Gomes R."/>
            <person name="Vicente V.A."/>
        </authorList>
    </citation>
    <scope>NUCLEOTIDE SEQUENCE [LARGE SCALE GENOMIC DNA]</scope>
    <source>
        <strain evidence="2 3">CBS 269.37</strain>
    </source>
</reference>
<dbReference type="Proteomes" id="UP000077002">
    <property type="component" value="Unassembled WGS sequence"/>
</dbReference>
<dbReference type="OrthoDB" id="4207123at2759"/>
<dbReference type="EMBL" id="LVKK01000129">
    <property type="protein sequence ID" value="OAG35119.1"/>
    <property type="molecule type" value="Genomic_DNA"/>
</dbReference>
<dbReference type="GeneID" id="34605845"/>
<sequence length="221" mass="23255">MPTNRPFFANFFSAFRARTSPAFQAKSSSTYDAVSPGSLVAAAHVSTTTATVTSSSTRTIATKGPGEASTPSSQQVQSKPNSTTPLPFSSNPSSHRYAPPMSKSPGTSSPGPHGTHTTTNLSMSPPGTSTPMTRGRQRRGSDSSNASGGFIDAVGPEKWYIGGRNAAGEETFYKLGLAQLSEKKAKTSLNGRAKLVIFKAQRGNVIAIYKSSTLHNRPNEI</sequence>
<evidence type="ECO:0000313" key="2">
    <source>
        <dbReference type="EMBL" id="OAG35119.1"/>
    </source>
</evidence>